<dbReference type="Pfam" id="PF01061">
    <property type="entry name" value="ABC2_membrane"/>
    <property type="match status" value="1"/>
</dbReference>
<feature type="transmembrane region" description="Helical" evidence="6">
    <location>
        <begin position="21"/>
        <end position="41"/>
    </location>
</feature>
<organism evidence="8 9">
    <name type="scientific">Acrocarpospora macrocephala</name>
    <dbReference type="NCBI Taxonomy" id="150177"/>
    <lineage>
        <taxon>Bacteria</taxon>
        <taxon>Bacillati</taxon>
        <taxon>Actinomycetota</taxon>
        <taxon>Actinomycetes</taxon>
        <taxon>Streptosporangiales</taxon>
        <taxon>Streptosporangiaceae</taxon>
        <taxon>Acrocarpospora</taxon>
    </lineage>
</organism>
<keyword evidence="5" id="KW-0046">Antibiotic resistance</keyword>
<feature type="domain" description="ABC transmembrane type-2" evidence="7">
    <location>
        <begin position="17"/>
        <end position="241"/>
    </location>
</feature>
<evidence type="ECO:0000259" key="7">
    <source>
        <dbReference type="PROSITE" id="PS51012"/>
    </source>
</evidence>
<feature type="transmembrane region" description="Helical" evidence="6">
    <location>
        <begin position="166"/>
        <end position="187"/>
    </location>
</feature>
<evidence type="ECO:0000256" key="3">
    <source>
        <dbReference type="ARBA" id="ARBA00022989"/>
    </source>
</evidence>
<keyword evidence="6" id="KW-1003">Cell membrane</keyword>
<evidence type="ECO:0000256" key="4">
    <source>
        <dbReference type="ARBA" id="ARBA00023136"/>
    </source>
</evidence>
<dbReference type="EMBL" id="BLAE01000041">
    <property type="protein sequence ID" value="GES12982.1"/>
    <property type="molecule type" value="Genomic_DNA"/>
</dbReference>
<evidence type="ECO:0000256" key="5">
    <source>
        <dbReference type="ARBA" id="ARBA00023251"/>
    </source>
</evidence>
<keyword evidence="2 6" id="KW-0812">Transmembrane</keyword>
<evidence type="ECO:0000313" key="9">
    <source>
        <dbReference type="Proteomes" id="UP000331127"/>
    </source>
</evidence>
<comment type="similarity">
    <text evidence="6">Belongs to the ABC-2 integral membrane protein family.</text>
</comment>
<comment type="caution">
    <text evidence="8">The sequence shown here is derived from an EMBL/GenBank/DDBJ whole genome shotgun (WGS) entry which is preliminary data.</text>
</comment>
<dbReference type="RefSeq" id="WP_155358261.1">
    <property type="nucleotide sequence ID" value="NZ_BAAAHL010000009.1"/>
</dbReference>
<keyword evidence="4 6" id="KW-0472">Membrane</keyword>
<sequence length="243" mass="25995">MSPSALILARYYLRATFRSKFAILFTAIQPILFLVLFGPLFDRSGVGSWGALVPGLLIQLALMSAGLAGFGIVLDQRFGVLERLRVTPASRTSLLLGRVLKDSVVLLVQAVLVITLGYAFGLRAPAGGVLLGLALIVMLAVGLASFSYAVALTIDQELFPPLMSTALVPLMLLSGALLPMSLAPAWLDVLSRLTPFRYVVEALRSLFTGSYTSAEVGWGVLVSVLFLLVGVLLGTRLFQRENA</sequence>
<dbReference type="PANTHER" id="PTHR43077">
    <property type="entry name" value="TRANSPORT PERMEASE YVFS-RELATED"/>
    <property type="match status" value="1"/>
</dbReference>
<protein>
    <recommendedName>
        <fullName evidence="6">Transport permease protein</fullName>
    </recommendedName>
</protein>
<dbReference type="Proteomes" id="UP000331127">
    <property type="component" value="Unassembled WGS sequence"/>
</dbReference>
<dbReference type="OrthoDB" id="9255971at2"/>
<comment type="subcellular location">
    <subcellularLocation>
        <location evidence="6">Cell membrane</location>
        <topology evidence="6">Multi-pass membrane protein</topology>
    </subcellularLocation>
    <subcellularLocation>
        <location evidence="1">Membrane</location>
        <topology evidence="1">Multi-pass membrane protein</topology>
    </subcellularLocation>
</comment>
<dbReference type="InterPro" id="IPR047817">
    <property type="entry name" value="ABC2_TM_bact-type"/>
</dbReference>
<dbReference type="GO" id="GO:0140359">
    <property type="term" value="F:ABC-type transporter activity"/>
    <property type="evidence" value="ECO:0007669"/>
    <property type="project" value="InterPro"/>
</dbReference>
<dbReference type="InterPro" id="IPR000412">
    <property type="entry name" value="ABC_2_transport"/>
</dbReference>
<dbReference type="InterPro" id="IPR013525">
    <property type="entry name" value="ABC2_TM"/>
</dbReference>
<evidence type="ECO:0000313" key="8">
    <source>
        <dbReference type="EMBL" id="GES12982.1"/>
    </source>
</evidence>
<reference evidence="8 9" key="1">
    <citation type="submission" date="2019-10" db="EMBL/GenBank/DDBJ databases">
        <title>Whole genome shotgun sequence of Acrocarpospora macrocephala NBRC 16266.</title>
        <authorList>
            <person name="Ichikawa N."/>
            <person name="Kimura A."/>
            <person name="Kitahashi Y."/>
            <person name="Komaki H."/>
            <person name="Oguchi A."/>
        </authorList>
    </citation>
    <scope>NUCLEOTIDE SEQUENCE [LARGE SCALE GENOMIC DNA]</scope>
    <source>
        <strain evidence="8 9">NBRC 16266</strain>
    </source>
</reference>
<dbReference type="InterPro" id="IPR051328">
    <property type="entry name" value="T7SS_ABC-Transporter"/>
</dbReference>
<feature type="transmembrane region" description="Helical" evidence="6">
    <location>
        <begin position="216"/>
        <end position="238"/>
    </location>
</feature>
<dbReference type="PIRSF" id="PIRSF006648">
    <property type="entry name" value="DrrB"/>
    <property type="match status" value="1"/>
</dbReference>
<proteinExistence type="inferred from homology"/>
<dbReference type="GO" id="GO:0043190">
    <property type="term" value="C:ATP-binding cassette (ABC) transporter complex"/>
    <property type="evidence" value="ECO:0007669"/>
    <property type="project" value="InterPro"/>
</dbReference>
<keyword evidence="3 6" id="KW-1133">Transmembrane helix</keyword>
<evidence type="ECO:0000256" key="1">
    <source>
        <dbReference type="ARBA" id="ARBA00004141"/>
    </source>
</evidence>
<name>A0A5M3WXK4_9ACTN</name>
<dbReference type="GO" id="GO:0046677">
    <property type="term" value="P:response to antibiotic"/>
    <property type="evidence" value="ECO:0007669"/>
    <property type="project" value="UniProtKB-KW"/>
</dbReference>
<dbReference type="AlphaFoldDB" id="A0A5M3WXK4"/>
<gene>
    <name evidence="8" type="ORF">Amac_065790</name>
</gene>
<accession>A0A5M3WXK4</accession>
<dbReference type="PROSITE" id="PS51012">
    <property type="entry name" value="ABC_TM2"/>
    <property type="match status" value="1"/>
</dbReference>
<feature type="transmembrane region" description="Helical" evidence="6">
    <location>
        <begin position="53"/>
        <end position="74"/>
    </location>
</feature>
<dbReference type="PANTHER" id="PTHR43077:SF10">
    <property type="entry name" value="TRANSPORT PERMEASE PROTEIN"/>
    <property type="match status" value="1"/>
</dbReference>
<evidence type="ECO:0000256" key="2">
    <source>
        <dbReference type="ARBA" id="ARBA00022692"/>
    </source>
</evidence>
<feature type="transmembrane region" description="Helical" evidence="6">
    <location>
        <begin position="126"/>
        <end position="154"/>
    </location>
</feature>
<feature type="transmembrane region" description="Helical" evidence="6">
    <location>
        <begin position="95"/>
        <end position="120"/>
    </location>
</feature>
<keyword evidence="9" id="KW-1185">Reference proteome</keyword>
<keyword evidence="6" id="KW-0813">Transport</keyword>
<evidence type="ECO:0000256" key="6">
    <source>
        <dbReference type="RuleBase" id="RU361157"/>
    </source>
</evidence>